<gene>
    <name evidence="8" type="ORF">KEM10_15015</name>
</gene>
<dbReference type="PANTHER" id="PTHR42865:SF2">
    <property type="entry name" value="PROTON:GLUTAMATE SYMPORTER DAACS FAMILY"/>
    <property type="match status" value="1"/>
</dbReference>
<dbReference type="InterPro" id="IPR036458">
    <property type="entry name" value="Na:dicarbo_symporter_sf"/>
</dbReference>
<protein>
    <submittedName>
        <fullName evidence="8">Dicarboxylate/amino acid:cation symporter</fullName>
    </submittedName>
</protein>
<dbReference type="Gene3D" id="1.10.3860.10">
    <property type="entry name" value="Sodium:dicarboxylate symporter"/>
    <property type="match status" value="1"/>
</dbReference>
<evidence type="ECO:0000256" key="1">
    <source>
        <dbReference type="ARBA" id="ARBA00004141"/>
    </source>
</evidence>
<evidence type="ECO:0000256" key="5">
    <source>
        <dbReference type="ARBA" id="ARBA00022989"/>
    </source>
</evidence>
<dbReference type="InterPro" id="IPR001991">
    <property type="entry name" value="Na-dicarboxylate_symporter"/>
</dbReference>
<comment type="subcellular location">
    <subcellularLocation>
        <location evidence="1">Membrane</location>
        <topology evidence="1">Multi-pass membrane protein</topology>
    </subcellularLocation>
</comment>
<keyword evidence="5 7" id="KW-1133">Transmembrane helix</keyword>
<evidence type="ECO:0000256" key="3">
    <source>
        <dbReference type="ARBA" id="ARBA00022692"/>
    </source>
</evidence>
<keyword evidence="9" id="KW-1185">Reference proteome</keyword>
<sequence length="403" mass="42805">MTFKKLIKNLGFQILVAMSIGVAVGIFMGPDASIFSPLGDVFIQLIKMLVVPLVAVSIISGAASLGATKSAGKIGISTIVYFLATTIVSVSLGLFLGEVFGPGKGLEPEKVLAMFPQEASPEHTSAGFWDIIMSIIPENPIESLVSGNILQIIFFGLFLGIGISTLPQTKKDPLMKGMNYLIEALIWMIKIVMWTAPVGVFGLMASSIGAFGFDLLSMALDLLWVNILGGIIILFVMYPLTLKLFSKASIKTFFSKMTKAQIVALSTSSSMATLPVNMEICEEEMGVSKATSGFVLPLGATINMTGSALYYALVAVFFAQLFGVELTLTHYLAIIMTSTVGSIGQAGVPGPSLLVIAVLVAADIPIAGLPLLYALDRVFDMLRTMFNITGDAACAVIVDKFNK</sequence>
<evidence type="ECO:0000256" key="6">
    <source>
        <dbReference type="ARBA" id="ARBA00023136"/>
    </source>
</evidence>
<evidence type="ECO:0000256" key="7">
    <source>
        <dbReference type="SAM" id="Phobius"/>
    </source>
</evidence>
<organism evidence="8 9">
    <name type="scientific">Carboxylicivirga linearis</name>
    <dbReference type="NCBI Taxonomy" id="1628157"/>
    <lineage>
        <taxon>Bacteria</taxon>
        <taxon>Pseudomonadati</taxon>
        <taxon>Bacteroidota</taxon>
        <taxon>Bacteroidia</taxon>
        <taxon>Marinilabiliales</taxon>
        <taxon>Marinilabiliaceae</taxon>
        <taxon>Carboxylicivirga</taxon>
    </lineage>
</organism>
<accession>A0ABS5JXP6</accession>
<evidence type="ECO:0000256" key="2">
    <source>
        <dbReference type="ARBA" id="ARBA00022448"/>
    </source>
</evidence>
<dbReference type="EMBL" id="JAGUCO010000012">
    <property type="protein sequence ID" value="MBS2099604.1"/>
    <property type="molecule type" value="Genomic_DNA"/>
</dbReference>
<dbReference type="Proteomes" id="UP000708576">
    <property type="component" value="Unassembled WGS sequence"/>
</dbReference>
<keyword evidence="6 7" id="KW-0472">Membrane</keyword>
<keyword evidence="3 7" id="KW-0812">Transmembrane</keyword>
<dbReference type="Pfam" id="PF00375">
    <property type="entry name" value="SDF"/>
    <property type="match status" value="1"/>
</dbReference>
<dbReference type="RefSeq" id="WP_212216845.1">
    <property type="nucleotide sequence ID" value="NZ_JAGUCO010000012.1"/>
</dbReference>
<name>A0ABS5JXP6_9BACT</name>
<reference evidence="8 9" key="1">
    <citation type="journal article" date="2015" name="Int. J. Syst. Evol. Microbiol.">
        <title>Carboxylicivirga linearis sp. nov., isolated from a sea cucumber culture pond.</title>
        <authorList>
            <person name="Wang F.Q."/>
            <person name="Zhou Y.X."/>
            <person name="Lin X.Z."/>
            <person name="Chen G.J."/>
            <person name="Du Z.J."/>
        </authorList>
    </citation>
    <scope>NUCLEOTIDE SEQUENCE [LARGE SCALE GENOMIC DNA]</scope>
    <source>
        <strain evidence="8 9">FB218</strain>
    </source>
</reference>
<feature type="transmembrane region" description="Helical" evidence="7">
    <location>
        <begin position="41"/>
        <end position="67"/>
    </location>
</feature>
<evidence type="ECO:0000313" key="9">
    <source>
        <dbReference type="Proteomes" id="UP000708576"/>
    </source>
</evidence>
<feature type="transmembrane region" description="Helical" evidence="7">
    <location>
        <begin position="308"/>
        <end position="333"/>
    </location>
</feature>
<dbReference type="SUPFAM" id="SSF118215">
    <property type="entry name" value="Proton glutamate symport protein"/>
    <property type="match status" value="1"/>
</dbReference>
<comment type="caution">
    <text evidence="8">The sequence shown here is derived from an EMBL/GenBank/DDBJ whole genome shotgun (WGS) entry which is preliminary data.</text>
</comment>
<dbReference type="PROSITE" id="PS00713">
    <property type="entry name" value="NA_DICARBOXYL_SYMP_1"/>
    <property type="match status" value="1"/>
</dbReference>
<feature type="transmembrane region" description="Helical" evidence="7">
    <location>
        <begin position="79"/>
        <end position="100"/>
    </location>
</feature>
<evidence type="ECO:0000313" key="8">
    <source>
        <dbReference type="EMBL" id="MBS2099604.1"/>
    </source>
</evidence>
<feature type="transmembrane region" description="Helical" evidence="7">
    <location>
        <begin position="353"/>
        <end position="375"/>
    </location>
</feature>
<keyword evidence="4" id="KW-0769">Symport</keyword>
<proteinExistence type="predicted"/>
<feature type="transmembrane region" description="Helical" evidence="7">
    <location>
        <begin position="223"/>
        <end position="245"/>
    </location>
</feature>
<evidence type="ECO:0000256" key="4">
    <source>
        <dbReference type="ARBA" id="ARBA00022847"/>
    </source>
</evidence>
<dbReference type="PRINTS" id="PR00173">
    <property type="entry name" value="EDTRNSPORT"/>
</dbReference>
<keyword evidence="2" id="KW-0813">Transport</keyword>
<dbReference type="PANTHER" id="PTHR42865">
    <property type="entry name" value="PROTON/GLUTAMATE-ASPARTATE SYMPORTER"/>
    <property type="match status" value="1"/>
</dbReference>
<dbReference type="InterPro" id="IPR018107">
    <property type="entry name" value="Na-dicarboxylate_symporter_CS"/>
</dbReference>
<feature type="transmembrane region" description="Helical" evidence="7">
    <location>
        <begin position="12"/>
        <end position="29"/>
    </location>
</feature>
<feature type="transmembrane region" description="Helical" evidence="7">
    <location>
        <begin position="149"/>
        <end position="166"/>
    </location>
</feature>
<feature type="transmembrane region" description="Helical" evidence="7">
    <location>
        <begin position="187"/>
        <end position="211"/>
    </location>
</feature>